<comment type="caution">
    <text evidence="1">The sequence shown here is derived from an EMBL/GenBank/DDBJ whole genome shotgun (WGS) entry which is preliminary data.</text>
</comment>
<organism evidence="1 2">
    <name type="scientific">Blautia faecis</name>
    <dbReference type="NCBI Taxonomy" id="871665"/>
    <lineage>
        <taxon>Bacteria</taxon>
        <taxon>Bacillati</taxon>
        <taxon>Bacillota</taxon>
        <taxon>Clostridia</taxon>
        <taxon>Lachnospirales</taxon>
        <taxon>Lachnospiraceae</taxon>
        <taxon>Blautia</taxon>
    </lineage>
</organism>
<evidence type="ECO:0000313" key="1">
    <source>
        <dbReference type="EMBL" id="NSG85779.1"/>
    </source>
</evidence>
<proteinExistence type="predicted"/>
<reference evidence="1 2" key="1">
    <citation type="journal article" date="2020" name="Cell Host Microbe">
        <title>Functional and Genomic Variation between Human-Derived Isolates of Lachnospiraceae Reveals Inter- and Intra-Species Diversity.</title>
        <authorList>
            <person name="Sorbara M.T."/>
            <person name="Littmann E.R."/>
            <person name="Fontana E."/>
            <person name="Moody T.U."/>
            <person name="Kohout C.E."/>
            <person name="Gjonbalaj M."/>
            <person name="Eaton V."/>
            <person name="Seok R."/>
            <person name="Leiner I.M."/>
            <person name="Pamer E.G."/>
        </authorList>
    </citation>
    <scope>NUCLEOTIDE SEQUENCE [LARGE SCALE GENOMIC DNA]</scope>
    <source>
        <strain evidence="1 2">MSK.17.74</strain>
    </source>
</reference>
<sequence length="294" mass="34326">MNNVSLPINRIYKDRLYKMIFNDKSELLKLYNAINGTHYDDPAMLTITTLDNAIYMTMENDLSFIIDMRLALYEQQSTVNPNLPLRFLMYITDIYSAYTKDMNIYGSKKVQIPLPSFVIFYNGVKSQPDRTEFLLSELFHPTTDQPALELKAVMLNINKGHNQELMNACHTLRDYSEYVARIRTYSAEMPLTDAVEKAITECIHENILRDFLLKNRAEAKAMSIYEYDEEKTLRMFREEGYEDGERNGKIQATIEMCLEFNLSSDAIVQKLMTKFQFSENQAQEYLDNYIAQNS</sequence>
<protein>
    <recommendedName>
        <fullName evidence="3">Transposase</fullName>
    </recommendedName>
</protein>
<dbReference type="Proteomes" id="UP001644719">
    <property type="component" value="Unassembled WGS sequence"/>
</dbReference>
<evidence type="ECO:0008006" key="3">
    <source>
        <dbReference type="Google" id="ProtNLM"/>
    </source>
</evidence>
<keyword evidence="2" id="KW-1185">Reference proteome</keyword>
<accession>A0ABX2H8T6</accession>
<gene>
    <name evidence="1" type="ORF">G5B17_10075</name>
</gene>
<evidence type="ECO:0000313" key="2">
    <source>
        <dbReference type="Proteomes" id="UP001644719"/>
    </source>
</evidence>
<dbReference type="EMBL" id="JAAITS010000025">
    <property type="protein sequence ID" value="NSG85779.1"/>
    <property type="molecule type" value="Genomic_DNA"/>
</dbReference>
<dbReference type="RefSeq" id="WP_173769840.1">
    <property type="nucleotide sequence ID" value="NZ_JAAITS010000025.1"/>
</dbReference>
<name>A0ABX2H8T6_9FIRM</name>